<dbReference type="EMBL" id="JACHMO010000001">
    <property type="protein sequence ID" value="MBB5801305.1"/>
    <property type="molecule type" value="Genomic_DNA"/>
</dbReference>
<sequence>MNSDPHMDPTYPADFVASVPHLLGYHPTNSLVLVTTDADTSDMLGAVLRVVLPSQADEGHAMDELIRIVGSLEAVEASLAVICRPYVDEPPDPLPGAELVRRLVTALAELGVVINCQVWAASTREGAPWCTYDEPGRRGTVPDPNATTAAAENALAGRVTFDSREQLVDLLATDASPEVLERRAKLLVANDLAPVPDEEVLDAAVERAEQGDFELTDHDFATLGTMLSDPLMRDQWVGRCAGDHADAAERLVLRMVRGLPEPWRAHAAAVYAFAVYLRGEGTLAGIAVGKALEADPDHCLANLLRRALNVGMSPYSLREALDGALG</sequence>
<proteinExistence type="predicted"/>
<evidence type="ECO:0008006" key="3">
    <source>
        <dbReference type="Google" id="ProtNLM"/>
    </source>
</evidence>
<dbReference type="RefSeq" id="WP_184916967.1">
    <property type="nucleotide sequence ID" value="NZ_JACHMO010000001.1"/>
</dbReference>
<organism evidence="1 2">
    <name type="scientific">Saccharothrix ecbatanensis</name>
    <dbReference type="NCBI Taxonomy" id="1105145"/>
    <lineage>
        <taxon>Bacteria</taxon>
        <taxon>Bacillati</taxon>
        <taxon>Actinomycetota</taxon>
        <taxon>Actinomycetes</taxon>
        <taxon>Pseudonocardiales</taxon>
        <taxon>Pseudonocardiaceae</taxon>
        <taxon>Saccharothrix</taxon>
    </lineage>
</organism>
<name>A0A7W9HFI9_9PSEU</name>
<dbReference type="Pfam" id="PF13830">
    <property type="entry name" value="DUF4192"/>
    <property type="match status" value="1"/>
</dbReference>
<comment type="caution">
    <text evidence="1">The sequence shown here is derived from an EMBL/GenBank/DDBJ whole genome shotgun (WGS) entry which is preliminary data.</text>
</comment>
<reference evidence="1 2" key="1">
    <citation type="submission" date="2020-08" db="EMBL/GenBank/DDBJ databases">
        <title>Sequencing the genomes of 1000 actinobacteria strains.</title>
        <authorList>
            <person name="Klenk H.-P."/>
        </authorList>
    </citation>
    <scope>NUCLEOTIDE SEQUENCE [LARGE SCALE GENOMIC DNA]</scope>
    <source>
        <strain evidence="1 2">DSM 45486</strain>
    </source>
</reference>
<dbReference type="Proteomes" id="UP000552097">
    <property type="component" value="Unassembled WGS sequence"/>
</dbReference>
<protein>
    <recommendedName>
        <fullName evidence="3">DUF4192 domain-containing protein</fullName>
    </recommendedName>
</protein>
<evidence type="ECO:0000313" key="1">
    <source>
        <dbReference type="EMBL" id="MBB5801305.1"/>
    </source>
</evidence>
<keyword evidence="2" id="KW-1185">Reference proteome</keyword>
<accession>A0A7W9HFI9</accession>
<dbReference type="InterPro" id="IPR025447">
    <property type="entry name" value="DUF4192"/>
</dbReference>
<gene>
    <name evidence="1" type="ORF">F4560_001073</name>
</gene>
<dbReference type="AlphaFoldDB" id="A0A7W9HFI9"/>
<evidence type="ECO:0000313" key="2">
    <source>
        <dbReference type="Proteomes" id="UP000552097"/>
    </source>
</evidence>